<dbReference type="GO" id="GO:0016787">
    <property type="term" value="F:hydrolase activity"/>
    <property type="evidence" value="ECO:0007669"/>
    <property type="project" value="UniProtKB-KW"/>
</dbReference>
<evidence type="ECO:0000259" key="1">
    <source>
        <dbReference type="Pfam" id="PF00561"/>
    </source>
</evidence>
<accession>A0ABV9DX21</accession>
<feature type="domain" description="AB hydrolase-1" evidence="1">
    <location>
        <begin position="34"/>
        <end position="145"/>
    </location>
</feature>
<dbReference type="EMBL" id="JBHSFQ010000014">
    <property type="protein sequence ID" value="MFC4563336.1"/>
    <property type="molecule type" value="Genomic_DNA"/>
</dbReference>
<comment type="caution">
    <text evidence="2">The sequence shown here is derived from an EMBL/GenBank/DDBJ whole genome shotgun (WGS) entry which is preliminary data.</text>
</comment>
<keyword evidence="2" id="KW-0378">Hydrolase</keyword>
<name>A0ABV9DX21_9ACTN</name>
<dbReference type="InterPro" id="IPR029058">
    <property type="entry name" value="AB_hydrolase_fold"/>
</dbReference>
<sequence length="315" mass="33146">MADTTHPRPSWRDRVIDSSGVPIAARDFGGEGTPVVLVHGLGGTLEDWAAVAPRLTARHRVIATDLRNSGHSGDGPWEWGAVLGDIEAVVAEFGAEEPAVVGASLGGMVAVLWGERHPQCPGVANLDGHPVLGAGRRHPGMAPERAAEQRERLGALFSAMEEQRASPLGPADAGALAEAARSSARRLGASEDAFAASVYRSLTAADGAGRRFARPLREPLARIRRAMEGLDLFAAYERTGARTLAVLATEDTPGQEEFADLMAAHRRGVGDALADLARERPRLRAARLAAGHAVLAERPADVARLVLDFLAGDDG</sequence>
<proteinExistence type="predicted"/>
<evidence type="ECO:0000313" key="3">
    <source>
        <dbReference type="Proteomes" id="UP001595923"/>
    </source>
</evidence>
<dbReference type="Pfam" id="PF00561">
    <property type="entry name" value="Abhydrolase_1"/>
    <property type="match status" value="1"/>
</dbReference>
<reference evidence="3" key="1">
    <citation type="journal article" date="2019" name="Int. J. Syst. Evol. Microbiol.">
        <title>The Global Catalogue of Microorganisms (GCM) 10K type strain sequencing project: providing services to taxonomists for standard genome sequencing and annotation.</title>
        <authorList>
            <consortium name="The Broad Institute Genomics Platform"/>
            <consortium name="The Broad Institute Genome Sequencing Center for Infectious Disease"/>
            <person name="Wu L."/>
            <person name="Ma J."/>
        </authorList>
    </citation>
    <scope>NUCLEOTIDE SEQUENCE [LARGE SCALE GENOMIC DNA]</scope>
    <source>
        <strain evidence="3">XZYJ18</strain>
    </source>
</reference>
<dbReference type="SUPFAM" id="SSF53474">
    <property type="entry name" value="alpha/beta-Hydrolases"/>
    <property type="match status" value="1"/>
</dbReference>
<organism evidence="2 3">
    <name type="scientific">Nocardiopsis mangrovi</name>
    <dbReference type="NCBI Taxonomy" id="1179818"/>
    <lineage>
        <taxon>Bacteria</taxon>
        <taxon>Bacillati</taxon>
        <taxon>Actinomycetota</taxon>
        <taxon>Actinomycetes</taxon>
        <taxon>Streptosporangiales</taxon>
        <taxon>Nocardiopsidaceae</taxon>
        <taxon>Nocardiopsis</taxon>
    </lineage>
</organism>
<dbReference type="InterPro" id="IPR050228">
    <property type="entry name" value="Carboxylesterase_BioH"/>
</dbReference>
<evidence type="ECO:0000313" key="2">
    <source>
        <dbReference type="EMBL" id="MFC4563336.1"/>
    </source>
</evidence>
<dbReference type="RefSeq" id="WP_378575441.1">
    <property type="nucleotide sequence ID" value="NZ_JBHSFQ010000014.1"/>
</dbReference>
<dbReference type="InterPro" id="IPR000073">
    <property type="entry name" value="AB_hydrolase_1"/>
</dbReference>
<protein>
    <submittedName>
        <fullName evidence="2">Alpha/beta fold hydrolase</fullName>
    </submittedName>
</protein>
<dbReference type="PANTHER" id="PTHR43194">
    <property type="entry name" value="HYDROLASE ALPHA/BETA FOLD FAMILY"/>
    <property type="match status" value="1"/>
</dbReference>
<keyword evidence="3" id="KW-1185">Reference proteome</keyword>
<dbReference type="PANTHER" id="PTHR43194:SF2">
    <property type="entry name" value="PEROXISOMAL MEMBRANE PROTEIN LPX1"/>
    <property type="match status" value="1"/>
</dbReference>
<dbReference type="Gene3D" id="3.40.50.1820">
    <property type="entry name" value="alpha/beta hydrolase"/>
    <property type="match status" value="1"/>
</dbReference>
<dbReference type="Proteomes" id="UP001595923">
    <property type="component" value="Unassembled WGS sequence"/>
</dbReference>
<gene>
    <name evidence="2" type="ORF">ACFO4E_15845</name>
</gene>